<dbReference type="EMBL" id="VSSQ01034100">
    <property type="protein sequence ID" value="MPM85933.1"/>
    <property type="molecule type" value="Genomic_DNA"/>
</dbReference>
<proteinExistence type="predicted"/>
<name>A0A645DAI8_9ZZZZ</name>
<accession>A0A645DAI8</accession>
<dbReference type="AlphaFoldDB" id="A0A645DAI8"/>
<organism evidence="1">
    <name type="scientific">bioreactor metagenome</name>
    <dbReference type="NCBI Taxonomy" id="1076179"/>
    <lineage>
        <taxon>unclassified sequences</taxon>
        <taxon>metagenomes</taxon>
        <taxon>ecological metagenomes</taxon>
    </lineage>
</organism>
<reference evidence="1" key="1">
    <citation type="submission" date="2019-08" db="EMBL/GenBank/DDBJ databases">
        <authorList>
            <person name="Kucharzyk K."/>
            <person name="Murdoch R.W."/>
            <person name="Higgins S."/>
            <person name="Loffler F."/>
        </authorList>
    </citation>
    <scope>NUCLEOTIDE SEQUENCE</scope>
</reference>
<protein>
    <submittedName>
        <fullName evidence="1">Uncharacterized protein</fullName>
    </submittedName>
</protein>
<comment type="caution">
    <text evidence="1">The sequence shown here is derived from an EMBL/GenBank/DDBJ whole genome shotgun (WGS) entry which is preliminary data.</text>
</comment>
<gene>
    <name evidence="1" type="ORF">SDC9_133016</name>
</gene>
<sequence length="83" mass="8557">MNVVFRPGDDVGNTEILQDGGGKNAGLDAFSYGDHGDVGFLGAAFGKSVGVGCVSLHAQLNETGGFLDAFNIGVHRYDLGVEL</sequence>
<evidence type="ECO:0000313" key="1">
    <source>
        <dbReference type="EMBL" id="MPM85933.1"/>
    </source>
</evidence>